<dbReference type="GeneID" id="77468428"/>
<dbReference type="Pfam" id="PF07661">
    <property type="entry name" value="MORN_2"/>
    <property type="match status" value="3"/>
</dbReference>
<dbReference type="EMBL" id="CP028103">
    <property type="protein sequence ID" value="AVQ31624.1"/>
    <property type="molecule type" value="Genomic_DNA"/>
</dbReference>
<protein>
    <recommendedName>
        <fullName evidence="4">MORN repeat protein</fullName>
    </recommendedName>
</protein>
<evidence type="ECO:0008006" key="4">
    <source>
        <dbReference type="Google" id="ProtNLM"/>
    </source>
</evidence>
<dbReference type="Gene3D" id="2.20.110.10">
    <property type="entry name" value="Histone H3 K4-specific methyltransferase SET7/9 N-terminal domain"/>
    <property type="match status" value="1"/>
</dbReference>
<keyword evidence="3" id="KW-1185">Reference proteome</keyword>
<accession>A0ABM6U5L8</accession>
<dbReference type="RefSeq" id="WP_005947942.1">
    <property type="nucleotide sequence ID" value="NZ_CP028103.1"/>
</dbReference>
<organism evidence="2 3">
    <name type="scientific">Fusobacterium varium ATCC 27725</name>
    <dbReference type="NCBI Taxonomy" id="469618"/>
    <lineage>
        <taxon>Bacteria</taxon>
        <taxon>Fusobacteriati</taxon>
        <taxon>Fusobacteriota</taxon>
        <taxon>Fusobacteriia</taxon>
        <taxon>Fusobacteriales</taxon>
        <taxon>Fusobacteriaceae</taxon>
        <taxon>Fusobacterium</taxon>
    </lineage>
</organism>
<dbReference type="PROSITE" id="PS51257">
    <property type="entry name" value="PROKAR_LIPOPROTEIN"/>
    <property type="match status" value="1"/>
</dbReference>
<dbReference type="InterPro" id="IPR011652">
    <property type="entry name" value="MORN_2"/>
</dbReference>
<evidence type="ECO:0000256" key="1">
    <source>
        <dbReference type="SAM" id="SignalP"/>
    </source>
</evidence>
<keyword evidence="1" id="KW-0732">Signal</keyword>
<evidence type="ECO:0000313" key="3">
    <source>
        <dbReference type="Proteomes" id="UP000241238"/>
    </source>
</evidence>
<dbReference type="SUPFAM" id="SSF82185">
    <property type="entry name" value="Histone H3 K4-specific methyltransferase SET7/9 N-terminal domain"/>
    <property type="match status" value="1"/>
</dbReference>
<reference evidence="3" key="1">
    <citation type="journal article" date="2018" name="MSphere">
        <title>Fusobacterium Genomics Using MinION and Illumina Sequencing Enables Genome Completion and Correction.</title>
        <authorList>
            <person name="Todd S.M."/>
            <person name="Settlage R.E."/>
            <person name="Lahmers K.K."/>
            <person name="Slade D.J."/>
        </authorList>
    </citation>
    <scope>NUCLEOTIDE SEQUENCE [LARGE SCALE GENOMIC DNA]</scope>
    <source>
        <strain evidence="3">ATCC 27725</strain>
    </source>
</reference>
<feature type="chain" id="PRO_5047120487" description="MORN repeat protein" evidence="1">
    <location>
        <begin position="22"/>
        <end position="119"/>
    </location>
</feature>
<proteinExistence type="predicted"/>
<gene>
    <name evidence="2" type="ORF">C4N18_10530</name>
</gene>
<name>A0ABM6U5L8_FUSVA</name>
<feature type="signal peptide" evidence="1">
    <location>
        <begin position="1"/>
        <end position="21"/>
    </location>
</feature>
<dbReference type="Proteomes" id="UP000241238">
    <property type="component" value="Chromosome"/>
</dbReference>
<sequence length="119" mass="13441">MKKLIVMIAAMLMLSCGNNLKEIELSSLESKDGVFYEKGVEEPFTGKVTAKYPDGKKMMESYWKNGKQDGKQKQYYEDGKVKIEGTFKNGKADGVIKVYDTSGKVILQEEWKDGERVGK</sequence>
<evidence type="ECO:0000313" key="2">
    <source>
        <dbReference type="EMBL" id="AVQ31624.1"/>
    </source>
</evidence>